<dbReference type="KEGG" id="nta:107798043"/>
<dbReference type="AlphaFoldDB" id="A0A1S4AJ59"/>
<accession>A0A1S4AJ59</accession>
<organism evidence="2">
    <name type="scientific">Nicotiana tabacum</name>
    <name type="common">Common tobacco</name>
    <dbReference type="NCBI Taxonomy" id="4097"/>
    <lineage>
        <taxon>Eukaryota</taxon>
        <taxon>Viridiplantae</taxon>
        <taxon>Streptophyta</taxon>
        <taxon>Embryophyta</taxon>
        <taxon>Tracheophyta</taxon>
        <taxon>Spermatophyta</taxon>
        <taxon>Magnoliopsida</taxon>
        <taxon>eudicotyledons</taxon>
        <taxon>Gunneridae</taxon>
        <taxon>Pentapetalae</taxon>
        <taxon>asterids</taxon>
        <taxon>lamiids</taxon>
        <taxon>Solanales</taxon>
        <taxon>Solanaceae</taxon>
        <taxon>Nicotianoideae</taxon>
        <taxon>Nicotianeae</taxon>
        <taxon>Nicotiana</taxon>
    </lineage>
</organism>
<name>A0A1S4AJ59_TOBAC</name>
<feature type="compositionally biased region" description="Polar residues" evidence="1">
    <location>
        <begin position="167"/>
        <end position="176"/>
    </location>
</feature>
<protein>
    <submittedName>
        <fullName evidence="2">Flocculation protein FLO11-like</fullName>
    </submittedName>
</protein>
<proteinExistence type="predicted"/>
<evidence type="ECO:0000313" key="2">
    <source>
        <dbReference type="RefSeq" id="XP_016476453.1"/>
    </source>
</evidence>
<sequence>MALDLKGGMVDIITVKGVATSTSNGTGVAAGDVTSTSNGTDAVISTSTGGYTWTTIALSVTAAFLGSSPSLISPINPSGSYSSYPFVSNPTSSSPDHIFPIFSPTDTTYPISPPVSPSLNADSLDSPIPTKDQLPHNFSSPSSSSTSKSFPSSAIPASFQSPHIGHSSRNNTTSRPHSPRRNSHDHILTPPVPRRSSRETQWPRHFKDYSCNNIFLTQFTDSCLAQPAKPNSISKVQEPVNYSQAFMHLGWQKAMYSEIAALQENHTWDVVLLPKGKKALP</sequence>
<dbReference type="RefSeq" id="XP_016476453.1">
    <property type="nucleotide sequence ID" value="XM_016620967.1"/>
</dbReference>
<evidence type="ECO:0000256" key="1">
    <source>
        <dbReference type="SAM" id="MobiDB-lite"/>
    </source>
</evidence>
<dbReference type="PaxDb" id="4097-A0A1S4AJ59"/>
<feature type="region of interest" description="Disordered" evidence="1">
    <location>
        <begin position="110"/>
        <end position="200"/>
    </location>
</feature>
<reference evidence="2" key="1">
    <citation type="submission" date="2025-08" db="UniProtKB">
        <authorList>
            <consortium name="RefSeq"/>
        </authorList>
    </citation>
    <scope>IDENTIFICATION</scope>
</reference>
<gene>
    <name evidence="2" type="primary">LOC107798043</name>
</gene>
<feature type="compositionally biased region" description="Low complexity" evidence="1">
    <location>
        <begin position="138"/>
        <end position="153"/>
    </location>
</feature>